<name>A0A919JRK6_9ACTN</name>
<dbReference type="EMBL" id="BOMQ01000103">
    <property type="protein sequence ID" value="GIE54488.1"/>
    <property type="molecule type" value="Genomic_DNA"/>
</dbReference>
<reference evidence="1" key="1">
    <citation type="submission" date="2021-01" db="EMBL/GenBank/DDBJ databases">
        <title>Whole genome shotgun sequence of Actinoplanes nipponensis NBRC 14063.</title>
        <authorList>
            <person name="Komaki H."/>
            <person name="Tamura T."/>
        </authorList>
    </citation>
    <scope>NUCLEOTIDE SEQUENCE</scope>
    <source>
        <strain evidence="1">NBRC 14063</strain>
    </source>
</reference>
<protein>
    <submittedName>
        <fullName evidence="1">Uncharacterized protein</fullName>
    </submittedName>
</protein>
<evidence type="ECO:0000313" key="1">
    <source>
        <dbReference type="EMBL" id="GIE54488.1"/>
    </source>
</evidence>
<sequence length="168" mass="18084">MDWLHPLMGTTTVDGRAPQAYMVALQHVVVTLDGDPAWRRWWDAAGVAECELGIVAEGPLDHLRPSADICKVSGKLRAHFTCAAPEAGGGRPAELFPLAVHEVTGMFEVIREAMGLGALPPVPPLPELPDHARDLDVTCKPVPPESNAADPQGYLTLTQIKEFFGEDS</sequence>
<organism evidence="1 2">
    <name type="scientific">Actinoplanes nipponensis</name>
    <dbReference type="NCBI Taxonomy" id="135950"/>
    <lineage>
        <taxon>Bacteria</taxon>
        <taxon>Bacillati</taxon>
        <taxon>Actinomycetota</taxon>
        <taxon>Actinomycetes</taxon>
        <taxon>Micromonosporales</taxon>
        <taxon>Micromonosporaceae</taxon>
        <taxon>Actinoplanes</taxon>
    </lineage>
</organism>
<dbReference type="Proteomes" id="UP000647172">
    <property type="component" value="Unassembled WGS sequence"/>
</dbReference>
<comment type="caution">
    <text evidence="1">The sequence shown here is derived from an EMBL/GenBank/DDBJ whole genome shotgun (WGS) entry which is preliminary data.</text>
</comment>
<keyword evidence="2" id="KW-1185">Reference proteome</keyword>
<accession>A0A919JRK6</accession>
<proteinExistence type="predicted"/>
<dbReference type="AlphaFoldDB" id="A0A919JRK6"/>
<dbReference type="RefSeq" id="WP_203777339.1">
    <property type="nucleotide sequence ID" value="NZ_BOMQ01000103.1"/>
</dbReference>
<gene>
    <name evidence="1" type="ORF">Ani05nite_80220</name>
</gene>
<evidence type="ECO:0000313" key="2">
    <source>
        <dbReference type="Proteomes" id="UP000647172"/>
    </source>
</evidence>